<reference evidence="1" key="1">
    <citation type="journal article" date="2014" name="Front. Microbiol.">
        <title>High frequency of phylogenetically diverse reductive dehalogenase-homologous genes in deep subseafloor sedimentary metagenomes.</title>
        <authorList>
            <person name="Kawai M."/>
            <person name="Futagami T."/>
            <person name="Toyoda A."/>
            <person name="Takaki Y."/>
            <person name="Nishi S."/>
            <person name="Hori S."/>
            <person name="Arai W."/>
            <person name="Tsubouchi T."/>
            <person name="Morono Y."/>
            <person name="Uchiyama I."/>
            <person name="Ito T."/>
            <person name="Fujiyama A."/>
            <person name="Inagaki F."/>
            <person name="Takami H."/>
        </authorList>
    </citation>
    <scope>NUCLEOTIDE SEQUENCE</scope>
    <source>
        <strain evidence="1">Expedition CK06-06</strain>
    </source>
</reference>
<name>X1ER89_9ZZZZ</name>
<organism evidence="1">
    <name type="scientific">marine sediment metagenome</name>
    <dbReference type="NCBI Taxonomy" id="412755"/>
    <lineage>
        <taxon>unclassified sequences</taxon>
        <taxon>metagenomes</taxon>
        <taxon>ecological metagenomes</taxon>
    </lineage>
</organism>
<dbReference type="EMBL" id="BART01035120">
    <property type="protein sequence ID" value="GAH11148.1"/>
    <property type="molecule type" value="Genomic_DNA"/>
</dbReference>
<gene>
    <name evidence="1" type="ORF">S01H4_59775</name>
</gene>
<protein>
    <submittedName>
        <fullName evidence="1">Uncharacterized protein</fullName>
    </submittedName>
</protein>
<sequence length="51" mass="6035">MKSPERMETAELIAEVKELRKLWRLIAKISEILDDCDEIKALMSFVDERLK</sequence>
<dbReference type="AlphaFoldDB" id="X1ER89"/>
<accession>X1ER89</accession>
<comment type="caution">
    <text evidence="1">The sequence shown here is derived from an EMBL/GenBank/DDBJ whole genome shotgun (WGS) entry which is preliminary data.</text>
</comment>
<proteinExistence type="predicted"/>
<evidence type="ECO:0000313" key="1">
    <source>
        <dbReference type="EMBL" id="GAH11148.1"/>
    </source>
</evidence>